<dbReference type="Proteomes" id="UP000054721">
    <property type="component" value="Unassembled WGS sequence"/>
</dbReference>
<proteinExistence type="predicted"/>
<accession>A0A0V1LDD0</accession>
<reference evidence="2 3" key="1">
    <citation type="submission" date="2015-05" db="EMBL/GenBank/DDBJ databases">
        <title>Evolution of Trichinella species and genotypes.</title>
        <authorList>
            <person name="Korhonen P.K."/>
            <person name="Edoardo P."/>
            <person name="Giuseppe L.R."/>
            <person name="Gasser R.B."/>
        </authorList>
    </citation>
    <scope>NUCLEOTIDE SEQUENCE [LARGE SCALE GENOMIC DNA]</scope>
    <source>
        <strain evidence="2">ISS10</strain>
    </source>
</reference>
<dbReference type="AlphaFoldDB" id="A0A0V1LDD0"/>
<keyword evidence="3" id="KW-1185">Reference proteome</keyword>
<protein>
    <submittedName>
        <fullName evidence="2">Uncharacterized protein</fullName>
    </submittedName>
</protein>
<comment type="caution">
    <text evidence="2">The sequence shown here is derived from an EMBL/GenBank/DDBJ whole genome shotgun (WGS) entry which is preliminary data.</text>
</comment>
<feature type="region of interest" description="Disordered" evidence="1">
    <location>
        <begin position="76"/>
        <end position="96"/>
    </location>
</feature>
<evidence type="ECO:0000313" key="3">
    <source>
        <dbReference type="Proteomes" id="UP000054721"/>
    </source>
</evidence>
<sequence length="96" mass="11680">MAQKRTATTQRNEKLVLYLFTRNCMQIFERCLDIKSRENFHFLKVLKSSHIHLKTQECKMDINDKKTATIRKKPLPARKRTRQDKTKDMRRRVLFK</sequence>
<evidence type="ECO:0000313" key="2">
    <source>
        <dbReference type="EMBL" id="KRZ57547.1"/>
    </source>
</evidence>
<dbReference type="OrthoDB" id="5931436at2759"/>
<organism evidence="2 3">
    <name type="scientific">Trichinella nativa</name>
    <dbReference type="NCBI Taxonomy" id="6335"/>
    <lineage>
        <taxon>Eukaryota</taxon>
        <taxon>Metazoa</taxon>
        <taxon>Ecdysozoa</taxon>
        <taxon>Nematoda</taxon>
        <taxon>Enoplea</taxon>
        <taxon>Dorylaimia</taxon>
        <taxon>Trichinellida</taxon>
        <taxon>Trichinellidae</taxon>
        <taxon>Trichinella</taxon>
    </lineage>
</organism>
<dbReference type="EMBL" id="JYDW01000073">
    <property type="protein sequence ID" value="KRZ57547.1"/>
    <property type="molecule type" value="Genomic_DNA"/>
</dbReference>
<gene>
    <name evidence="2" type="ORF">T02_15273</name>
</gene>
<evidence type="ECO:0000256" key="1">
    <source>
        <dbReference type="SAM" id="MobiDB-lite"/>
    </source>
</evidence>
<name>A0A0V1LDD0_9BILA</name>